<comment type="caution">
    <text evidence="1">The sequence shown here is derived from an EMBL/GenBank/DDBJ whole genome shotgun (WGS) entry which is preliminary data.</text>
</comment>
<protein>
    <submittedName>
        <fullName evidence="1">Uncharacterized protein</fullName>
    </submittedName>
</protein>
<dbReference type="Proteomes" id="UP000234323">
    <property type="component" value="Unassembled WGS sequence"/>
</dbReference>
<organism evidence="1 2">
    <name type="scientific">Rhizophagus irregularis</name>
    <dbReference type="NCBI Taxonomy" id="588596"/>
    <lineage>
        <taxon>Eukaryota</taxon>
        <taxon>Fungi</taxon>
        <taxon>Fungi incertae sedis</taxon>
        <taxon>Mucoromycota</taxon>
        <taxon>Glomeromycotina</taxon>
        <taxon>Glomeromycetes</taxon>
        <taxon>Glomerales</taxon>
        <taxon>Glomeraceae</taxon>
        <taxon>Rhizophagus</taxon>
    </lineage>
</organism>
<evidence type="ECO:0000313" key="2">
    <source>
        <dbReference type="Proteomes" id="UP000234323"/>
    </source>
</evidence>
<gene>
    <name evidence="1" type="ORF">RhiirA4_464402</name>
</gene>
<dbReference type="VEuPathDB" id="FungiDB:RhiirFUN_016320"/>
<keyword evidence="2" id="KW-1185">Reference proteome</keyword>
<dbReference type="EMBL" id="LLXI01000665">
    <property type="protein sequence ID" value="PKY48732.1"/>
    <property type="molecule type" value="Genomic_DNA"/>
</dbReference>
<name>A0A2I1GQ12_9GLOM</name>
<sequence>MSYQMGANFINAPFNNIPLDKCHPYHLQSEPFIFQYLSQDGQRFYEKKLTLEEHECQKMFELEEKKLTQQYELEKIKLEIKKLRQGRNVSRKLNNGTSKGGSMHDKQKMDNNEDIKAELTKITNKEMRHRRFRVILSKILGVNPTNSQISAASWLVGAWFGGGIVKSPIIYVNENENEI</sequence>
<accession>A0A2I1GQ12</accession>
<dbReference type="AlphaFoldDB" id="A0A2I1GQ12"/>
<proteinExistence type="predicted"/>
<dbReference type="VEuPathDB" id="FungiDB:FUN_012162"/>
<evidence type="ECO:0000313" key="1">
    <source>
        <dbReference type="EMBL" id="PKY48732.1"/>
    </source>
</evidence>
<dbReference type="VEuPathDB" id="FungiDB:RhiirFUN_016319"/>
<dbReference type="VEuPathDB" id="FungiDB:RhiirA1_543800"/>
<reference evidence="1 2" key="1">
    <citation type="submission" date="2015-10" db="EMBL/GenBank/DDBJ databases">
        <title>Genome analyses suggest a sexual origin of heterokaryosis in a supposedly ancient asexual fungus.</title>
        <authorList>
            <person name="Ropars J."/>
            <person name="Sedzielewska K."/>
            <person name="Noel J."/>
            <person name="Charron P."/>
            <person name="Farinelli L."/>
            <person name="Marton T."/>
            <person name="Kruger M."/>
            <person name="Pelin A."/>
            <person name="Brachmann A."/>
            <person name="Corradi N."/>
        </authorList>
    </citation>
    <scope>NUCLEOTIDE SEQUENCE [LARGE SCALE GENOMIC DNA]</scope>
    <source>
        <strain evidence="1 2">A4</strain>
    </source>
</reference>